<sequence length="114" mass="13490">GGNTSFKLLEALQFILVQFSRQETSLETLRMQLQTATEDIRRIRSVKIENDKKNVHMKEEHQTELTRQKKAYSDLERTFNTQVSELKLQLSSQQENYETLLQNFSELRRALTNK</sequence>
<dbReference type="Proteomes" id="UP001152795">
    <property type="component" value="Unassembled WGS sequence"/>
</dbReference>
<keyword evidence="2" id="KW-1185">Reference proteome</keyword>
<evidence type="ECO:0000313" key="2">
    <source>
        <dbReference type="Proteomes" id="UP001152795"/>
    </source>
</evidence>
<evidence type="ECO:0000313" key="1">
    <source>
        <dbReference type="EMBL" id="CAB4016305.1"/>
    </source>
</evidence>
<accession>A0A6S7IBL4</accession>
<protein>
    <submittedName>
        <fullName evidence="1">Uncharacterized protein</fullName>
    </submittedName>
</protein>
<reference evidence="1" key="1">
    <citation type="submission" date="2020-04" db="EMBL/GenBank/DDBJ databases">
        <authorList>
            <person name="Alioto T."/>
            <person name="Alioto T."/>
            <person name="Gomez Garrido J."/>
        </authorList>
    </citation>
    <scope>NUCLEOTIDE SEQUENCE</scope>
    <source>
        <strain evidence="1">A484AB</strain>
    </source>
</reference>
<name>A0A6S7IBL4_PARCT</name>
<proteinExistence type="predicted"/>
<dbReference type="EMBL" id="CACRXK020009065">
    <property type="protein sequence ID" value="CAB4016305.1"/>
    <property type="molecule type" value="Genomic_DNA"/>
</dbReference>
<gene>
    <name evidence="1" type="ORF">PACLA_8A052574</name>
</gene>
<dbReference type="AlphaFoldDB" id="A0A6S7IBL4"/>
<organism evidence="1 2">
    <name type="scientific">Paramuricea clavata</name>
    <name type="common">Red gorgonian</name>
    <name type="synonym">Violescent sea-whip</name>
    <dbReference type="NCBI Taxonomy" id="317549"/>
    <lineage>
        <taxon>Eukaryota</taxon>
        <taxon>Metazoa</taxon>
        <taxon>Cnidaria</taxon>
        <taxon>Anthozoa</taxon>
        <taxon>Octocorallia</taxon>
        <taxon>Malacalcyonacea</taxon>
        <taxon>Plexauridae</taxon>
        <taxon>Paramuricea</taxon>
    </lineage>
</organism>
<feature type="non-terminal residue" evidence="1">
    <location>
        <position position="114"/>
    </location>
</feature>
<comment type="caution">
    <text evidence="1">The sequence shown here is derived from an EMBL/GenBank/DDBJ whole genome shotgun (WGS) entry which is preliminary data.</text>
</comment>